<dbReference type="InterPro" id="IPR011993">
    <property type="entry name" value="PH-like_dom_sf"/>
</dbReference>
<dbReference type="PROSITE" id="PS50003">
    <property type="entry name" value="PH_DOMAIN"/>
    <property type="match status" value="1"/>
</dbReference>
<evidence type="ECO:0008006" key="9">
    <source>
        <dbReference type="Google" id="ProtNLM"/>
    </source>
</evidence>
<dbReference type="CDD" id="cd00821">
    <property type="entry name" value="PH"/>
    <property type="match status" value="1"/>
</dbReference>
<dbReference type="Proteomes" id="UP000308730">
    <property type="component" value="Unassembled WGS sequence"/>
</dbReference>
<proteinExistence type="predicted"/>
<feature type="region of interest" description="Disordered" evidence="3">
    <location>
        <begin position="1759"/>
        <end position="1833"/>
    </location>
</feature>
<dbReference type="InterPro" id="IPR036964">
    <property type="entry name" value="RASGEF_cat_dom_sf"/>
</dbReference>
<feature type="compositionally biased region" description="Polar residues" evidence="3">
    <location>
        <begin position="1023"/>
        <end position="1035"/>
    </location>
</feature>
<dbReference type="Gene3D" id="1.10.840.10">
    <property type="entry name" value="Ras guanine-nucleotide exchange factors catalytic domain"/>
    <property type="match status" value="1"/>
</dbReference>
<dbReference type="GO" id="GO:0005085">
    <property type="term" value="F:guanyl-nucleotide exchange factor activity"/>
    <property type="evidence" value="ECO:0007669"/>
    <property type="project" value="UniProtKB-KW"/>
</dbReference>
<evidence type="ECO:0000259" key="4">
    <source>
        <dbReference type="PROSITE" id="PS50003"/>
    </source>
</evidence>
<evidence type="ECO:0000313" key="8">
    <source>
        <dbReference type="Proteomes" id="UP000308730"/>
    </source>
</evidence>
<protein>
    <recommendedName>
        <fullName evidence="9">Rho-GAP domain-containing protein</fullName>
    </recommendedName>
</protein>
<evidence type="ECO:0000256" key="3">
    <source>
        <dbReference type="SAM" id="MobiDB-lite"/>
    </source>
</evidence>
<dbReference type="InterPro" id="IPR001849">
    <property type="entry name" value="PH_domain"/>
</dbReference>
<dbReference type="GO" id="GO:0005096">
    <property type="term" value="F:GTPase activator activity"/>
    <property type="evidence" value="ECO:0007669"/>
    <property type="project" value="UniProtKB-KW"/>
</dbReference>
<evidence type="ECO:0000259" key="6">
    <source>
        <dbReference type="PROSITE" id="PS50238"/>
    </source>
</evidence>
<feature type="domain" description="Rho-GAP" evidence="6">
    <location>
        <begin position="1558"/>
        <end position="1754"/>
    </location>
</feature>
<dbReference type="SUPFAM" id="SSF48350">
    <property type="entry name" value="GTPase activation domain, GAP"/>
    <property type="match status" value="1"/>
</dbReference>
<feature type="compositionally biased region" description="Low complexity" evidence="3">
    <location>
        <begin position="762"/>
        <end position="790"/>
    </location>
</feature>
<dbReference type="EMBL" id="SGPM01000143">
    <property type="protein sequence ID" value="THH29042.1"/>
    <property type="molecule type" value="Genomic_DNA"/>
</dbReference>
<feature type="compositionally biased region" description="Basic and acidic residues" evidence="3">
    <location>
        <begin position="1823"/>
        <end position="1833"/>
    </location>
</feature>
<accession>A0A4S4MSA8</accession>
<keyword evidence="8" id="KW-1185">Reference proteome</keyword>
<dbReference type="Pfam" id="PF00618">
    <property type="entry name" value="RasGEF_N"/>
    <property type="match status" value="1"/>
</dbReference>
<evidence type="ECO:0000259" key="5">
    <source>
        <dbReference type="PROSITE" id="PS50212"/>
    </source>
</evidence>
<evidence type="ECO:0000256" key="2">
    <source>
        <dbReference type="PROSITE-ProRule" id="PRU00135"/>
    </source>
</evidence>
<keyword evidence="1" id="KW-0343">GTPase activation</keyword>
<dbReference type="Gene3D" id="2.30.29.30">
    <property type="entry name" value="Pleckstrin-homology domain (PH domain)/Phosphotyrosine-binding domain (PTB)"/>
    <property type="match status" value="1"/>
</dbReference>
<sequence>MGSGSNKSLSPLNTDVSNNDRSAPNSGLLAPPQIIEPGDEDSPNDKRTSQVVFHQGFINRLADFSPQQLNTRANQAYMSGAGGLVLSKGWKPFKLVMKGSKLYFYKPPGDRSNAIRDLFPTELVVVLEDEGVFEGDEETAEETLGRGKGKERDRKRAYWGRNTHPALVIEDGVIQKGSVEALIHEAVFSTTFLTSTPHETDPESTEQSDTSVVADRYDPAWQEFSSTIVSSLPSTIGRTQFETEFLRCCTLLLDGAEDDQKEEERPRVIWLANQYLSYFSSPEDASAWESWRQKSLAGAPLGSRIAHDAVPQSSSMQAVYSASPALGSSPPAIAAEFSPDLGAFSPRPSHTDQVKKPWQIMLSRTGLTRDVLLGLDAQLVARSLGIFHERLLQKLPLSITVDACLDPLAENSGVDNLHAAPSTQPAFLKHFLGNDDRIHWLTKLILLQILISDTPGRSSISGVSALGSTDERFSATSRTHSRSEVISAWARVGELCRRTGDECSWRAILNALCARPIARLDKVWKRVEGDAIRTVHSWVYPNDAGEVAHASEAKTIPWAGDRVTQFKQALEHARIHDTEYQVSLLAEARQTFEGLRTELSLCARKNAPPSTELDDVASLVEYWDSVSEGYPSAGMAAKFTRVDQFMSLSLAAEPRRKGAFEPYFWSRAQSPSPFHSLVPLLFPEPLPAIAFVNRALLPRGRLDSTATAYNQFDIQYARELTTSHTVDRRQEKNSLDLGGTTIVLYEGELTLLVQLAGAESMPSSQPSSRAPSRPPSSVVDAPVPASAPVDKGFSRAPSMRVKPGANNNASLERKASQLRRNSLPSLARKPSFMTQDVGSDRPLRVVVKAGTLDRLVDILVEGLHGISVSVADDNGEMSLNAEKTRELRVDVDEYASVWWHTFRSFVTPNVFFELLRKRYMQSQPKVQTQSVASDLASMVRVRLEVLETINKWIVSGGGAQDALDDVQLYTNLHTFLSQPAELPASANETALPRGIAVLEDTRNHLLSLFSAQQKRPQSAVKPSANSSTRPSSIRNFGSDAPDVDQIDAETLVANLDGMACAAFRNVVQEDLFVTADILEVQSADRTGWFPTREPNTISDEVEIQYIQSYLHEIEPSQLISELGQDSFYRLLPPPIRGCVRAFGILRKWLVSRITAHKIGLRTRQTRMELYLRAIEVCRIRNAVPGELPPFERACVRSFAEAILTSAVLSVESRMYHRAWQIVASARGTSCDTLSALLCKPVVNTVSTKEALTTDMGWLLERMLEVISMPDVLESPPAESPTLINFDKRRSLCGLITSAVPLSLPHKSHHRMETSRVDFERLNNIEQSLNSLHFDLRTIREEAYREATQAGPPVPKRLPRPFQAIVVAQQEKNKRDKTLRDRLSKEKRQEQQRQDRREEYLNKAMNPRRPPPSATASKQHRNKKSMSSAFLHFMRPISSAFTSESTPMNAPKRTPAELDFAPVHKPSLVLNVVDVRVSQFINNERSYTFQIDTEDGGHYLLQALDKADMKRWMDTIDKVSKSAAKRRLTYLGNASKLQPSDHLLTPGSASRDPRAVFGVDLDYLLQRDAGGVEPQPGAIPSVIDRLMWFVENKGLTDIGIYRIAGAHSEINNLKDALNRGEWPIEDFTDVNAVCDLIKAWFRVLPGGMFPGSCYTQLMGAGSNDAIDLQTRLANIRQVIHSLPQSNFSLLKRLMEHLDKVTDYEEHNQMTADSLSTVFSPNLLRSSNNDIGFFFANMSSAHRAVKLLITHFHTIFDDVEPEQEVESDVEEEYEHFDEPIPEEDEEEDILSANQESSDENDEDQGGDEDEDRTSRYPEATNMEPPRIDIDIPHTN</sequence>
<dbReference type="OrthoDB" id="79452at2759"/>
<dbReference type="SUPFAM" id="SSF48366">
    <property type="entry name" value="Ras GEF"/>
    <property type="match status" value="2"/>
</dbReference>
<dbReference type="Pfam" id="PF00617">
    <property type="entry name" value="RasGEF"/>
    <property type="match status" value="1"/>
</dbReference>
<dbReference type="PANTHER" id="PTHR23176:SF129">
    <property type="entry name" value="RHO GTPASE ACTIVATING PROTEIN AT 16F, ISOFORM E-RELATED"/>
    <property type="match status" value="1"/>
</dbReference>
<dbReference type="InterPro" id="IPR000198">
    <property type="entry name" value="RhoGAP_dom"/>
</dbReference>
<dbReference type="SMART" id="SM00324">
    <property type="entry name" value="RhoGAP"/>
    <property type="match status" value="1"/>
</dbReference>
<evidence type="ECO:0000313" key="7">
    <source>
        <dbReference type="EMBL" id="THH29042.1"/>
    </source>
</evidence>
<keyword evidence="2" id="KW-0344">Guanine-nucleotide releasing factor</keyword>
<feature type="domain" description="PH" evidence="4">
    <location>
        <begin position="1469"/>
        <end position="1520"/>
    </location>
</feature>
<dbReference type="SMART" id="SM00147">
    <property type="entry name" value="RasGEF"/>
    <property type="match status" value="1"/>
</dbReference>
<dbReference type="PROSITE" id="PS50238">
    <property type="entry name" value="RHOGAP"/>
    <property type="match status" value="1"/>
</dbReference>
<dbReference type="Gene3D" id="1.10.555.10">
    <property type="entry name" value="Rho GTPase activation protein"/>
    <property type="match status" value="1"/>
</dbReference>
<feature type="compositionally biased region" description="Polar residues" evidence="3">
    <location>
        <begin position="1"/>
        <end position="25"/>
    </location>
</feature>
<feature type="region of interest" description="Disordered" evidence="3">
    <location>
        <begin position="760"/>
        <end position="810"/>
    </location>
</feature>
<feature type="region of interest" description="Disordered" evidence="3">
    <location>
        <begin position="1012"/>
        <end position="1039"/>
    </location>
</feature>
<dbReference type="GO" id="GO:0007264">
    <property type="term" value="P:small GTPase-mediated signal transduction"/>
    <property type="evidence" value="ECO:0007669"/>
    <property type="project" value="InterPro"/>
</dbReference>
<organism evidence="7 8">
    <name type="scientific">Antrodiella citrinella</name>
    <dbReference type="NCBI Taxonomy" id="2447956"/>
    <lineage>
        <taxon>Eukaryota</taxon>
        <taxon>Fungi</taxon>
        <taxon>Dikarya</taxon>
        <taxon>Basidiomycota</taxon>
        <taxon>Agaricomycotina</taxon>
        <taxon>Agaricomycetes</taxon>
        <taxon>Polyporales</taxon>
        <taxon>Steccherinaceae</taxon>
        <taxon>Antrodiella</taxon>
    </lineage>
</organism>
<dbReference type="InterPro" id="IPR050729">
    <property type="entry name" value="Rho-GAP"/>
</dbReference>
<dbReference type="InterPro" id="IPR000651">
    <property type="entry name" value="Ras-like_Gua-exchang_fac_N"/>
</dbReference>
<dbReference type="InterPro" id="IPR001895">
    <property type="entry name" value="RASGEF_cat_dom"/>
</dbReference>
<dbReference type="Pfam" id="PF00620">
    <property type="entry name" value="RhoGAP"/>
    <property type="match status" value="1"/>
</dbReference>
<dbReference type="InterPro" id="IPR023578">
    <property type="entry name" value="Ras_GEF_dom_sf"/>
</dbReference>
<feature type="compositionally biased region" description="Acidic residues" evidence="3">
    <location>
        <begin position="1794"/>
        <end position="1809"/>
    </location>
</feature>
<dbReference type="CDD" id="cd00159">
    <property type="entry name" value="RhoGAP"/>
    <property type="match status" value="1"/>
</dbReference>
<evidence type="ECO:0000256" key="1">
    <source>
        <dbReference type="ARBA" id="ARBA00022468"/>
    </source>
</evidence>
<reference evidence="7 8" key="1">
    <citation type="submission" date="2019-02" db="EMBL/GenBank/DDBJ databases">
        <title>Genome sequencing of the rare red list fungi Antrodiella citrinella (Flaviporus citrinellus).</title>
        <authorList>
            <person name="Buettner E."/>
            <person name="Kellner H."/>
        </authorList>
    </citation>
    <scope>NUCLEOTIDE SEQUENCE [LARGE SCALE GENOMIC DNA]</scope>
    <source>
        <strain evidence="7 8">DSM 108506</strain>
    </source>
</reference>
<dbReference type="PROSITE" id="PS50212">
    <property type="entry name" value="RASGEF_NTER"/>
    <property type="match status" value="1"/>
</dbReference>
<feature type="domain" description="N-terminal Ras-GEF" evidence="5">
    <location>
        <begin position="843"/>
        <end position="999"/>
    </location>
</feature>
<dbReference type="Gene3D" id="1.20.870.10">
    <property type="entry name" value="Son of sevenless (SoS) protein Chain: S domain 1"/>
    <property type="match status" value="1"/>
</dbReference>
<dbReference type="SUPFAM" id="SSF50729">
    <property type="entry name" value="PH domain-like"/>
    <property type="match status" value="1"/>
</dbReference>
<dbReference type="GO" id="GO:0005737">
    <property type="term" value="C:cytoplasm"/>
    <property type="evidence" value="ECO:0007669"/>
    <property type="project" value="TreeGrafter"/>
</dbReference>
<feature type="region of interest" description="Disordered" evidence="3">
    <location>
        <begin position="1367"/>
        <end position="1425"/>
    </location>
</feature>
<gene>
    <name evidence="7" type="ORF">EUX98_g5142</name>
</gene>
<feature type="region of interest" description="Disordered" evidence="3">
    <location>
        <begin position="1"/>
        <end position="47"/>
    </location>
</feature>
<feature type="compositionally biased region" description="Acidic residues" evidence="3">
    <location>
        <begin position="1759"/>
        <end position="1787"/>
    </location>
</feature>
<comment type="caution">
    <text evidence="7">The sequence shown here is derived from an EMBL/GenBank/DDBJ whole genome shotgun (WGS) entry which is preliminary data.</text>
</comment>
<dbReference type="InterPro" id="IPR008936">
    <property type="entry name" value="Rho_GTPase_activation_prot"/>
</dbReference>
<name>A0A4S4MSA8_9APHY</name>
<dbReference type="PANTHER" id="PTHR23176">
    <property type="entry name" value="RHO/RAC/CDC GTPASE-ACTIVATING PROTEIN"/>
    <property type="match status" value="1"/>
</dbReference>
<feature type="compositionally biased region" description="Basic and acidic residues" evidence="3">
    <location>
        <begin position="1370"/>
        <end position="1400"/>
    </location>
</feature>